<dbReference type="GO" id="GO:0035888">
    <property type="term" value="F:isoguanine deaminase activity"/>
    <property type="evidence" value="ECO:0007669"/>
    <property type="project" value="TreeGrafter"/>
</dbReference>
<reference evidence="2 3" key="1">
    <citation type="submission" date="2011-10" db="EMBL/GenBank/DDBJ databases">
        <authorList>
            <person name="Genoscope - CEA"/>
        </authorList>
    </citation>
    <scope>NUCLEOTIDE SEQUENCE [LARGE SCALE GENOMIC DNA]</scope>
    <source>
        <strain evidence="2 3">RCC 1105</strain>
    </source>
</reference>
<dbReference type="eggNOG" id="ENOG502RYNQ">
    <property type="taxonomic scope" value="Eukaryota"/>
</dbReference>
<dbReference type="SUPFAM" id="SSF51556">
    <property type="entry name" value="Metallo-dependent hydrolases"/>
    <property type="match status" value="1"/>
</dbReference>
<dbReference type="GeneID" id="19018265"/>
<dbReference type="InterPro" id="IPR013108">
    <property type="entry name" value="Amidohydro_3"/>
</dbReference>
<protein>
    <submittedName>
        <fullName evidence="2">Cytosine deaminase</fullName>
    </submittedName>
</protein>
<gene>
    <name evidence="2" type="ORF">Bathy01g05300</name>
</gene>
<dbReference type="PANTHER" id="PTHR32027">
    <property type="entry name" value="CYTOSINE DEAMINASE"/>
    <property type="match status" value="1"/>
</dbReference>
<organism evidence="2 3">
    <name type="scientific">Bathycoccus prasinos</name>
    <dbReference type="NCBI Taxonomy" id="41875"/>
    <lineage>
        <taxon>Eukaryota</taxon>
        <taxon>Viridiplantae</taxon>
        <taxon>Chlorophyta</taxon>
        <taxon>Mamiellophyceae</taxon>
        <taxon>Mamiellales</taxon>
        <taxon>Bathycoccaceae</taxon>
        <taxon>Bathycoccus</taxon>
    </lineage>
</organism>
<dbReference type="InterPro" id="IPR052349">
    <property type="entry name" value="Metallo-hydrolase_Enzymes"/>
</dbReference>
<dbReference type="EMBL" id="FO082278">
    <property type="protein sequence ID" value="CCO14014.1"/>
    <property type="molecule type" value="Genomic_DNA"/>
</dbReference>
<keyword evidence="3" id="KW-1185">Reference proteome</keyword>
<dbReference type="Gene3D" id="3.20.20.140">
    <property type="entry name" value="Metal-dependent hydrolases"/>
    <property type="match status" value="1"/>
</dbReference>
<dbReference type="RefSeq" id="XP_007515135.1">
    <property type="nucleotide sequence ID" value="XM_007515073.1"/>
</dbReference>
<dbReference type="AlphaFoldDB" id="K8E8W0"/>
<evidence type="ECO:0000313" key="2">
    <source>
        <dbReference type="EMBL" id="CCO14014.1"/>
    </source>
</evidence>
<dbReference type="PANTHER" id="PTHR32027:SF0">
    <property type="entry name" value="CYTOSINE DEAMINASE"/>
    <property type="match status" value="1"/>
</dbReference>
<proteinExistence type="predicted"/>
<dbReference type="GO" id="GO:0006209">
    <property type="term" value="P:cytosine catabolic process"/>
    <property type="evidence" value="ECO:0007669"/>
    <property type="project" value="TreeGrafter"/>
</dbReference>
<dbReference type="SUPFAM" id="SSF51338">
    <property type="entry name" value="Composite domain of metallo-dependent hydrolases"/>
    <property type="match status" value="1"/>
</dbReference>
<feature type="domain" description="Amidohydrolase 3" evidence="1">
    <location>
        <begin position="258"/>
        <end position="471"/>
    </location>
</feature>
<dbReference type="NCBIfam" id="NF005759">
    <property type="entry name" value="PRK07583.1"/>
    <property type="match status" value="1"/>
</dbReference>
<evidence type="ECO:0000313" key="3">
    <source>
        <dbReference type="Proteomes" id="UP000198341"/>
    </source>
</evidence>
<dbReference type="Gene3D" id="2.30.40.10">
    <property type="entry name" value="Urease, subunit C, domain 1"/>
    <property type="match status" value="1"/>
</dbReference>
<accession>K8E8W0</accession>
<name>K8E8W0_9CHLO</name>
<sequence>MNAAAWIKPPESTASSYTVKNARVPVVLLSFAEDNGTKTDDVLNSVSSSKGTPEVAFRTTNPSGDRDGLVLVDITVKDGIIARIKPSSEGEEEEEEGTVLDAKKGVCMPTFCDIHTHVDKSHTCERSRNESGSLAGADKSCQIDEIHWTEEELMARMEFSLKTAYAHGTSAIRTHLMSGPTQGALTWPAFMKLREKWKGRIELQGVSLSILSFFKDEHSSRNLARTVKAHKGILGAAVSCSDYGGTDLDPHTTCGDEIHALLDKVFQLAIEFELDLDFHVDENGNEESKGLLHISDAAIRNNYKGQIVCGHCCSLAAQTAENLEIMLQAAKRANITIVSLPMVNQWLQNRCELGEKTPRRRGIPLLKEITTRNIPVCLASDNIRDQFYGYGDLDMLEVFRLSVFIAHLDRPSLGDWPKAVTTTPAQAMGIGETHGLLKEGGPANFVIFRGRQYSELFSRSQHDRLVVRNGKWIATTVPNYDELDPILDHHALSKTQPLIGSNDSKENRKTIV</sequence>
<dbReference type="InterPro" id="IPR011059">
    <property type="entry name" value="Metal-dep_hydrolase_composite"/>
</dbReference>
<dbReference type="Pfam" id="PF07969">
    <property type="entry name" value="Amidohydro_3"/>
    <property type="match status" value="1"/>
</dbReference>
<dbReference type="GO" id="GO:0004131">
    <property type="term" value="F:cytosine deaminase activity"/>
    <property type="evidence" value="ECO:0007669"/>
    <property type="project" value="TreeGrafter"/>
</dbReference>
<dbReference type="OrthoDB" id="10266980at2759"/>
<dbReference type="Proteomes" id="UP000198341">
    <property type="component" value="Chromosome 1"/>
</dbReference>
<dbReference type="KEGG" id="bpg:Bathy01g05300"/>
<dbReference type="InterPro" id="IPR032466">
    <property type="entry name" value="Metal_Hydrolase"/>
</dbReference>
<dbReference type="CDD" id="cd01293">
    <property type="entry name" value="Bact_CD"/>
    <property type="match status" value="1"/>
</dbReference>
<evidence type="ECO:0000259" key="1">
    <source>
        <dbReference type="Pfam" id="PF07969"/>
    </source>
</evidence>